<accession>A0ABR9CLF2</accession>
<dbReference type="PANTHER" id="PTHR43792">
    <property type="entry name" value="GNAT FAMILY, PUTATIVE (AFU_ORTHOLOGUE AFUA_3G00765)-RELATED-RELATED"/>
    <property type="match status" value="1"/>
</dbReference>
<evidence type="ECO:0000313" key="3">
    <source>
        <dbReference type="Proteomes" id="UP000632063"/>
    </source>
</evidence>
<comment type="caution">
    <text evidence="2">The sequence shown here is derived from an EMBL/GenBank/DDBJ whole genome shotgun (WGS) entry which is preliminary data.</text>
</comment>
<dbReference type="RefSeq" id="WP_192147712.1">
    <property type="nucleotide sequence ID" value="NZ_JACYXI010000004.1"/>
</dbReference>
<dbReference type="PROSITE" id="PS51186">
    <property type="entry name" value="GNAT"/>
    <property type="match status" value="1"/>
</dbReference>
<feature type="domain" description="N-acetyltransferase" evidence="1">
    <location>
        <begin position="12"/>
        <end position="183"/>
    </location>
</feature>
<dbReference type="InterPro" id="IPR000182">
    <property type="entry name" value="GNAT_dom"/>
</dbReference>
<dbReference type="Pfam" id="PF13302">
    <property type="entry name" value="Acetyltransf_3"/>
    <property type="match status" value="1"/>
</dbReference>
<dbReference type="InterPro" id="IPR051531">
    <property type="entry name" value="N-acetyltransferase"/>
</dbReference>
<name>A0ABR9CLF2_9HYPH</name>
<dbReference type="Proteomes" id="UP000632063">
    <property type="component" value="Unassembled WGS sequence"/>
</dbReference>
<protein>
    <submittedName>
        <fullName evidence="2">GNAT family N-acetyltransferase</fullName>
    </submittedName>
</protein>
<proteinExistence type="predicted"/>
<organism evidence="2 3">
    <name type="scientific">Roseibium litorale</name>
    <dbReference type="NCBI Taxonomy" id="2803841"/>
    <lineage>
        <taxon>Bacteria</taxon>
        <taxon>Pseudomonadati</taxon>
        <taxon>Pseudomonadota</taxon>
        <taxon>Alphaproteobacteria</taxon>
        <taxon>Hyphomicrobiales</taxon>
        <taxon>Stappiaceae</taxon>
        <taxon>Roseibium</taxon>
    </lineage>
</organism>
<dbReference type="PANTHER" id="PTHR43792:SF1">
    <property type="entry name" value="N-ACETYLTRANSFERASE DOMAIN-CONTAINING PROTEIN"/>
    <property type="match status" value="1"/>
</dbReference>
<dbReference type="InterPro" id="IPR016181">
    <property type="entry name" value="Acyl_CoA_acyltransferase"/>
</dbReference>
<dbReference type="SUPFAM" id="SSF55729">
    <property type="entry name" value="Acyl-CoA N-acyltransferases (Nat)"/>
    <property type="match status" value="1"/>
</dbReference>
<evidence type="ECO:0000313" key="2">
    <source>
        <dbReference type="EMBL" id="MBD8891573.1"/>
    </source>
</evidence>
<reference evidence="2 3" key="2">
    <citation type="journal article" date="2021" name="Int. J. Syst. Evol. Microbiol.">
        <title>Roseibium litorale sp. nov., isolated from a tidal flat sediment and proposal for the reclassification of Labrenzia polysiphoniae as Roseibium polysiphoniae comb. nov.</title>
        <authorList>
            <person name="Liu Y."/>
            <person name="Pei T."/>
            <person name="Du J."/>
            <person name="Chao M."/>
            <person name="Deng M.R."/>
            <person name="Zhu H."/>
        </authorList>
    </citation>
    <scope>NUCLEOTIDE SEQUENCE [LARGE SCALE GENOMIC DNA]</scope>
    <source>
        <strain evidence="2 3">4C16A</strain>
    </source>
</reference>
<reference evidence="3" key="1">
    <citation type="submission" date="2020-09" db="EMBL/GenBank/DDBJ databases">
        <title>The genome sequence of strain Labrenzia suaedae 4C16A.</title>
        <authorList>
            <person name="Liu Y."/>
        </authorList>
    </citation>
    <scope>NUCLEOTIDE SEQUENCE [LARGE SCALE GENOMIC DNA]</scope>
    <source>
        <strain evidence="3">4C16A</strain>
    </source>
</reference>
<gene>
    <name evidence="2" type="ORF">IG616_08440</name>
</gene>
<evidence type="ECO:0000259" key="1">
    <source>
        <dbReference type="PROSITE" id="PS51186"/>
    </source>
</evidence>
<dbReference type="EMBL" id="JACYXI010000004">
    <property type="protein sequence ID" value="MBD8891573.1"/>
    <property type="molecule type" value="Genomic_DNA"/>
</dbReference>
<dbReference type="Gene3D" id="3.40.630.30">
    <property type="match status" value="1"/>
</dbReference>
<keyword evidence="3" id="KW-1185">Reference proteome</keyword>
<sequence length="190" mass="21653">MDWTMYLETERLILRDWKDEDREPFAAMGQDPEVMRYFPGLLSRQDSDALVDRAIAKQSADGFCFVPVEEKATGKFLGFTGLSRPSYPKPLPFDPCVEIGWRFCRQAWGKGFASEAAREWLRFGFATLGLEEIVAFTTVTNLKSQAVMRRIGMTTHSRDDFPHPMLDSDHPLVAHVLYRLSKEAWAQAAA</sequence>